<dbReference type="EMBL" id="CP023284">
    <property type="protein sequence ID" value="ATA53026.1"/>
    <property type="molecule type" value="Genomic_DNA"/>
</dbReference>
<dbReference type="Proteomes" id="UP000217154">
    <property type="component" value="Chromosome"/>
</dbReference>
<proteinExistence type="predicted"/>
<dbReference type="KEGG" id="vbo:CKY39_07235"/>
<evidence type="ECO:0000313" key="2">
    <source>
        <dbReference type="Proteomes" id="UP000217154"/>
    </source>
</evidence>
<dbReference type="STRING" id="436515.GCA_001752345_00700"/>
<name>A0A1E7U2Y1_9BURK</name>
<evidence type="ECO:0000313" key="1">
    <source>
        <dbReference type="EMBL" id="ATA53026.1"/>
    </source>
</evidence>
<dbReference type="GeneID" id="82270126"/>
<gene>
    <name evidence="1" type="ORF">CKY39_07235</name>
</gene>
<dbReference type="Gene3D" id="1.20.120.20">
    <property type="entry name" value="Apolipoprotein"/>
    <property type="match status" value="1"/>
</dbReference>
<dbReference type="AlphaFoldDB" id="A0A1E7U2Y1"/>
<organism evidence="1 2">
    <name type="scientific">Variovorax boronicumulans</name>
    <dbReference type="NCBI Taxonomy" id="436515"/>
    <lineage>
        <taxon>Bacteria</taxon>
        <taxon>Pseudomonadati</taxon>
        <taxon>Pseudomonadota</taxon>
        <taxon>Betaproteobacteria</taxon>
        <taxon>Burkholderiales</taxon>
        <taxon>Comamonadaceae</taxon>
        <taxon>Variovorax</taxon>
    </lineage>
</organism>
<reference evidence="1 2" key="1">
    <citation type="submission" date="2017-09" db="EMBL/GenBank/DDBJ databases">
        <title>The diverse metabolic capabilities of V. boronicumulans make it an excellent choice for continued studies on novel biodegradation.</title>
        <authorList>
            <person name="Sun S."/>
        </authorList>
    </citation>
    <scope>NUCLEOTIDE SEQUENCE [LARGE SCALE GENOMIC DNA]</scope>
    <source>
        <strain evidence="1 2">J1</strain>
    </source>
</reference>
<sequence>MNTTKTPSQLADDVRQTAQEAAETTRAYAQNAVNAAGEKVRELRRDAEPGVEQLAARVQQAVQRGLDAASTTSARAHRRIEQAADVTGRYISDQPVRSVLLAAAAGAAITALIVLASRRNRDDY</sequence>
<accession>A0A1E7U2Y1</accession>
<protein>
    <submittedName>
        <fullName evidence="1">Uncharacterized protein</fullName>
    </submittedName>
</protein>
<dbReference type="RefSeq" id="WP_062477074.1">
    <property type="nucleotide sequence ID" value="NZ_BKDH01000001.1"/>
</dbReference>